<feature type="region of interest" description="Disordered" evidence="1">
    <location>
        <begin position="54"/>
        <end position="84"/>
    </location>
</feature>
<proteinExistence type="predicted"/>
<accession>A0ABV2L347</accession>
<dbReference type="RefSeq" id="WP_238282639.1">
    <property type="nucleotide sequence ID" value="NZ_BPQL01000185.1"/>
</dbReference>
<evidence type="ECO:0000313" key="3">
    <source>
        <dbReference type="Proteomes" id="UP001549145"/>
    </source>
</evidence>
<evidence type="ECO:0008006" key="4">
    <source>
        <dbReference type="Google" id="ProtNLM"/>
    </source>
</evidence>
<organism evidence="2 3">
    <name type="scientific">Methylobacterium goesingense</name>
    <dbReference type="NCBI Taxonomy" id="243690"/>
    <lineage>
        <taxon>Bacteria</taxon>
        <taxon>Pseudomonadati</taxon>
        <taxon>Pseudomonadota</taxon>
        <taxon>Alphaproteobacteria</taxon>
        <taxon>Hyphomicrobiales</taxon>
        <taxon>Methylobacteriaceae</taxon>
        <taxon>Methylobacterium</taxon>
    </lineage>
</organism>
<comment type="caution">
    <text evidence="2">The sequence shown here is derived from an EMBL/GenBank/DDBJ whole genome shotgun (WGS) entry which is preliminary data.</text>
</comment>
<protein>
    <recommendedName>
        <fullName evidence="4">Chromosome partitioning protein ParB</fullName>
    </recommendedName>
</protein>
<gene>
    <name evidence="2" type="ORF">ABID43_001774</name>
</gene>
<dbReference type="Proteomes" id="UP001549145">
    <property type="component" value="Unassembled WGS sequence"/>
</dbReference>
<evidence type="ECO:0000313" key="2">
    <source>
        <dbReference type="EMBL" id="MET3692243.1"/>
    </source>
</evidence>
<sequence>MAKRTKSKPQERGSVLFDVLYEDESRASNRRVPMEILGGLDGDAPARELIEEQDRAISEKSGRPLRAIRSLTRSPPRPINIGDE</sequence>
<reference evidence="2 3" key="1">
    <citation type="submission" date="2024-06" db="EMBL/GenBank/DDBJ databases">
        <title>Genomic Encyclopedia of Type Strains, Phase IV (KMG-IV): sequencing the most valuable type-strain genomes for metagenomic binning, comparative biology and taxonomic classification.</title>
        <authorList>
            <person name="Goeker M."/>
        </authorList>
    </citation>
    <scope>NUCLEOTIDE SEQUENCE [LARGE SCALE GENOMIC DNA]</scope>
    <source>
        <strain evidence="2 3">DSM 21331</strain>
    </source>
</reference>
<keyword evidence="3" id="KW-1185">Reference proteome</keyword>
<name>A0ABV2L347_9HYPH</name>
<dbReference type="EMBL" id="JBEPMM010000003">
    <property type="protein sequence ID" value="MET3692243.1"/>
    <property type="molecule type" value="Genomic_DNA"/>
</dbReference>
<evidence type="ECO:0000256" key="1">
    <source>
        <dbReference type="SAM" id="MobiDB-lite"/>
    </source>
</evidence>